<feature type="compositionally biased region" description="Basic and acidic residues" evidence="3">
    <location>
        <begin position="29"/>
        <end position="42"/>
    </location>
</feature>
<dbReference type="Proteomes" id="UP001265746">
    <property type="component" value="Unassembled WGS sequence"/>
</dbReference>
<dbReference type="GO" id="GO:0006351">
    <property type="term" value="P:DNA-templated transcription"/>
    <property type="evidence" value="ECO:0007669"/>
    <property type="project" value="InterPro"/>
</dbReference>
<dbReference type="PANTHER" id="PTHR46910:SF5">
    <property type="entry name" value="ZN(II)2CYS6 TRANSCRIPTION FACTOR (EUROFUNG)"/>
    <property type="match status" value="1"/>
</dbReference>
<gene>
    <name evidence="5" type="ORF">N8I77_001552</name>
</gene>
<keyword evidence="1" id="KW-0479">Metal-binding</keyword>
<dbReference type="SMART" id="SM00066">
    <property type="entry name" value="GAL4"/>
    <property type="match status" value="1"/>
</dbReference>
<dbReference type="PROSITE" id="PS00463">
    <property type="entry name" value="ZN2_CY6_FUNGAL_1"/>
    <property type="match status" value="1"/>
</dbReference>
<feature type="compositionally biased region" description="Acidic residues" evidence="3">
    <location>
        <begin position="1"/>
        <end position="11"/>
    </location>
</feature>
<sequence>MGADDDFDGDADMQGAVAHRNSAAEDPGPEPKNRRACEPCRSRKVGCDRGQPCSTCVRSRVNCTYAASQSKRPKRQRILISPQYERKIDRIEERLSSLVGLLENLKVDSPSQGIDSKTNIPLRQIPEQTIQNTPSNSAPTPASIPASNSSYTCLLAPSTTHTDTSDPTFVGESSMAAQYDFANNFLEQALRAGPLQDFRLEMDETLGALRALVRARKSHTDAREVTFPHARAPLPTQPYERTLPNASLAMASLRIAKDHPRVGFLWLCNVMSIHSFTEHALRVLFSSEYSEADYIIVNIGLYWLFSILSIATTDDDLGSHVRRDDLLKETRLCRENLETSLSILPFHFPGDPDHIEALIMASFYAIDNSKPSLAWSFCSASSQRCLSLGLHREDVTDNPQSRNRKKWLFWTTYVIDKALSLRLGRPTNLPDFDITVSPPDPGSGPEPYSSGDISFITWIRVARIQGRAYEELYSPEALAQSDQVRRSRVKMMADEVLAIMQRSEKMDQSSTNPEWAVTLDTDTYQLVALMDQVQNRSLLTLLYRAIPSPTGSASTFTAECVDAARSALQKHEECMERLKPYDAQFKTLYLHWTIHYNPFNPFIVIFCHVIETSDLSDLDRLHDCVASLEPASKTSESTARLHRLFHVLYNVALKYVEVKQNQEQASVGREFDAYLNALGFNPGGAMDIMRQGGEGSEGSGLPPAGLALNMQDHQGLEGVPIPSQDLPTQGMLQQGMLLGGWFHSNQQMMGLLEEDTL</sequence>
<keyword evidence="6" id="KW-1185">Reference proteome</keyword>
<reference evidence="5" key="1">
    <citation type="submission" date="2023-06" db="EMBL/GenBank/DDBJ databases">
        <authorList>
            <person name="Noh H."/>
        </authorList>
    </citation>
    <scope>NUCLEOTIDE SEQUENCE</scope>
    <source>
        <strain evidence="5">DUCC20226</strain>
    </source>
</reference>
<evidence type="ECO:0000259" key="4">
    <source>
        <dbReference type="PROSITE" id="PS50048"/>
    </source>
</evidence>
<dbReference type="InterPro" id="IPR050987">
    <property type="entry name" value="AtrR-like"/>
</dbReference>
<dbReference type="GO" id="GO:0003677">
    <property type="term" value="F:DNA binding"/>
    <property type="evidence" value="ECO:0007669"/>
    <property type="project" value="InterPro"/>
</dbReference>
<organism evidence="5 6">
    <name type="scientific">Phomopsis amygdali</name>
    <name type="common">Fusicoccum amygdali</name>
    <dbReference type="NCBI Taxonomy" id="1214568"/>
    <lineage>
        <taxon>Eukaryota</taxon>
        <taxon>Fungi</taxon>
        <taxon>Dikarya</taxon>
        <taxon>Ascomycota</taxon>
        <taxon>Pezizomycotina</taxon>
        <taxon>Sordariomycetes</taxon>
        <taxon>Sordariomycetidae</taxon>
        <taxon>Diaporthales</taxon>
        <taxon>Diaporthaceae</taxon>
        <taxon>Diaporthe</taxon>
    </lineage>
</organism>
<name>A0AAD9W887_PHOAM</name>
<dbReference type="CDD" id="cd00067">
    <property type="entry name" value="GAL4"/>
    <property type="match status" value="1"/>
</dbReference>
<dbReference type="InterPro" id="IPR001138">
    <property type="entry name" value="Zn2Cys6_DnaBD"/>
</dbReference>
<dbReference type="PROSITE" id="PS50048">
    <property type="entry name" value="ZN2_CY6_FUNGAL_2"/>
    <property type="match status" value="1"/>
</dbReference>
<dbReference type="GO" id="GO:0000981">
    <property type="term" value="F:DNA-binding transcription factor activity, RNA polymerase II-specific"/>
    <property type="evidence" value="ECO:0007669"/>
    <property type="project" value="InterPro"/>
</dbReference>
<dbReference type="SMART" id="SM00906">
    <property type="entry name" value="Fungal_trans"/>
    <property type="match status" value="1"/>
</dbReference>
<evidence type="ECO:0000313" key="5">
    <source>
        <dbReference type="EMBL" id="KAK2614747.1"/>
    </source>
</evidence>
<dbReference type="InterPro" id="IPR036864">
    <property type="entry name" value="Zn2-C6_fun-type_DNA-bd_sf"/>
</dbReference>
<dbReference type="AlphaFoldDB" id="A0AAD9W887"/>
<accession>A0AAD9W887</accession>
<evidence type="ECO:0000313" key="6">
    <source>
        <dbReference type="Proteomes" id="UP001265746"/>
    </source>
</evidence>
<dbReference type="GO" id="GO:0008270">
    <property type="term" value="F:zinc ion binding"/>
    <property type="evidence" value="ECO:0007669"/>
    <property type="project" value="InterPro"/>
</dbReference>
<keyword evidence="2" id="KW-0539">Nucleus</keyword>
<feature type="region of interest" description="Disordered" evidence="3">
    <location>
        <begin position="1"/>
        <end position="42"/>
    </location>
</feature>
<comment type="caution">
    <text evidence="5">The sequence shown here is derived from an EMBL/GenBank/DDBJ whole genome shotgun (WGS) entry which is preliminary data.</text>
</comment>
<dbReference type="Pfam" id="PF00172">
    <property type="entry name" value="Zn_clus"/>
    <property type="match status" value="1"/>
</dbReference>
<dbReference type="InterPro" id="IPR007219">
    <property type="entry name" value="XnlR_reg_dom"/>
</dbReference>
<proteinExistence type="predicted"/>
<protein>
    <recommendedName>
        <fullName evidence="4">Zn(2)-C6 fungal-type domain-containing protein</fullName>
    </recommendedName>
</protein>
<dbReference type="SUPFAM" id="SSF57701">
    <property type="entry name" value="Zn2/Cys6 DNA-binding domain"/>
    <property type="match status" value="1"/>
</dbReference>
<dbReference type="PANTHER" id="PTHR46910">
    <property type="entry name" value="TRANSCRIPTION FACTOR PDR1"/>
    <property type="match status" value="1"/>
</dbReference>
<evidence type="ECO:0000256" key="1">
    <source>
        <dbReference type="ARBA" id="ARBA00022723"/>
    </source>
</evidence>
<evidence type="ECO:0000256" key="2">
    <source>
        <dbReference type="ARBA" id="ARBA00023242"/>
    </source>
</evidence>
<dbReference type="EMBL" id="JAUJFL010000001">
    <property type="protein sequence ID" value="KAK2614747.1"/>
    <property type="molecule type" value="Genomic_DNA"/>
</dbReference>
<dbReference type="Pfam" id="PF04082">
    <property type="entry name" value="Fungal_trans"/>
    <property type="match status" value="1"/>
</dbReference>
<feature type="domain" description="Zn(2)-C6 fungal-type" evidence="4">
    <location>
        <begin position="36"/>
        <end position="65"/>
    </location>
</feature>
<evidence type="ECO:0000256" key="3">
    <source>
        <dbReference type="SAM" id="MobiDB-lite"/>
    </source>
</evidence>
<dbReference type="Gene3D" id="4.10.240.10">
    <property type="entry name" value="Zn(2)-C6 fungal-type DNA-binding domain"/>
    <property type="match status" value="1"/>
</dbReference>
<dbReference type="CDD" id="cd12148">
    <property type="entry name" value="fungal_TF_MHR"/>
    <property type="match status" value="1"/>
</dbReference>